<dbReference type="Proteomes" id="UP000194841">
    <property type="component" value="Unassembled WGS sequence"/>
</dbReference>
<keyword evidence="5 8" id="KW-0812">Transmembrane</keyword>
<proteinExistence type="inferred from homology"/>
<keyword evidence="3" id="KW-0813">Transport</keyword>
<comment type="similarity">
    <text evidence="2">Belongs to the binding-protein-dependent transport system permease family. FecCD subfamily.</text>
</comment>
<organism evidence="9 10">
    <name type="scientific">Pseudoalteromonas ulvae</name>
    <dbReference type="NCBI Taxonomy" id="107327"/>
    <lineage>
        <taxon>Bacteria</taxon>
        <taxon>Pseudomonadati</taxon>
        <taxon>Pseudomonadota</taxon>
        <taxon>Gammaproteobacteria</taxon>
        <taxon>Alteromonadales</taxon>
        <taxon>Pseudoalteromonadaceae</taxon>
        <taxon>Pseudoalteromonas</taxon>
    </lineage>
</organism>
<protein>
    <submittedName>
        <fullName evidence="9">Vtamin B12-transporter permease</fullName>
    </submittedName>
</protein>
<keyword evidence="6 8" id="KW-1133">Transmembrane helix</keyword>
<evidence type="ECO:0000256" key="6">
    <source>
        <dbReference type="ARBA" id="ARBA00022989"/>
    </source>
</evidence>
<dbReference type="GO" id="GO:0005886">
    <property type="term" value="C:plasma membrane"/>
    <property type="evidence" value="ECO:0007669"/>
    <property type="project" value="UniProtKB-SubCell"/>
</dbReference>
<dbReference type="PANTHER" id="PTHR30472">
    <property type="entry name" value="FERRIC ENTEROBACTIN TRANSPORT SYSTEM PERMEASE PROTEIN"/>
    <property type="match status" value="1"/>
</dbReference>
<feature type="transmembrane region" description="Helical" evidence="8">
    <location>
        <begin position="216"/>
        <end position="240"/>
    </location>
</feature>
<comment type="subcellular location">
    <subcellularLocation>
        <location evidence="1">Cell membrane</location>
        <topology evidence="1">Multi-pass membrane protein</topology>
    </subcellularLocation>
</comment>
<keyword evidence="7 8" id="KW-0472">Membrane</keyword>
<dbReference type="GO" id="GO:0022857">
    <property type="term" value="F:transmembrane transporter activity"/>
    <property type="evidence" value="ECO:0007669"/>
    <property type="project" value="InterPro"/>
</dbReference>
<evidence type="ECO:0000313" key="9">
    <source>
        <dbReference type="EMBL" id="OUL58060.1"/>
    </source>
</evidence>
<feature type="transmembrane region" description="Helical" evidence="8">
    <location>
        <begin position="91"/>
        <end position="112"/>
    </location>
</feature>
<gene>
    <name evidence="9" type="ORF">B1199_06815</name>
</gene>
<dbReference type="PANTHER" id="PTHR30472:SF25">
    <property type="entry name" value="ABC TRANSPORTER PERMEASE PROTEIN MJ0876-RELATED"/>
    <property type="match status" value="1"/>
</dbReference>
<dbReference type="CDD" id="cd06550">
    <property type="entry name" value="TM_ABC_iron-siderophores_like"/>
    <property type="match status" value="1"/>
</dbReference>
<evidence type="ECO:0000256" key="2">
    <source>
        <dbReference type="ARBA" id="ARBA00007935"/>
    </source>
</evidence>
<evidence type="ECO:0000256" key="7">
    <source>
        <dbReference type="ARBA" id="ARBA00023136"/>
    </source>
</evidence>
<feature type="transmembrane region" description="Helical" evidence="8">
    <location>
        <begin position="255"/>
        <end position="273"/>
    </location>
</feature>
<evidence type="ECO:0000256" key="1">
    <source>
        <dbReference type="ARBA" id="ARBA00004651"/>
    </source>
</evidence>
<feature type="transmembrane region" description="Helical" evidence="8">
    <location>
        <begin position="34"/>
        <end position="51"/>
    </location>
</feature>
<evidence type="ECO:0000313" key="10">
    <source>
        <dbReference type="Proteomes" id="UP000194841"/>
    </source>
</evidence>
<feature type="transmembrane region" description="Helical" evidence="8">
    <location>
        <begin position="165"/>
        <end position="185"/>
    </location>
</feature>
<feature type="transmembrane region" description="Helical" evidence="8">
    <location>
        <begin position="63"/>
        <end position="85"/>
    </location>
</feature>
<evidence type="ECO:0000256" key="8">
    <source>
        <dbReference type="SAM" id="Phobius"/>
    </source>
</evidence>
<dbReference type="EMBL" id="MWPV01000002">
    <property type="protein sequence ID" value="OUL58060.1"/>
    <property type="molecule type" value="Genomic_DNA"/>
</dbReference>
<keyword evidence="10" id="KW-1185">Reference proteome</keyword>
<name>A0A244CR10_PSEDV</name>
<sequence length="311" mass="34342">MAAFNGGIHIPTISIFEMSELEKTIVLELRLPKIITAILVGISLSIAGHLYQLLLSNPLAEPSLLGVSSLCSLFIILGAAVFTYYNLKYDVFFLFLFGCIGSAFALFSVFKIAKRLGNYSGSSLILSGICITTMASAVISWIIYYSNNEQLRQFSMWMLGSFEHVNYSLLCLVGIFVVIITTYIVSTRHHLDLIYLGDKNARLYGLNTLKCRRNNLILASILTACAVTLGGMITFIGLLVPHATRLIFGHSNKRLVPLLIVNGAMIMLFIEWLSRTLTIYQLPISLITTCIGGPIFLGVLFSNFKNRAGYA</sequence>
<accession>A0A244CR10</accession>
<dbReference type="AlphaFoldDB" id="A0A244CR10"/>
<comment type="caution">
    <text evidence="9">The sequence shown here is derived from an EMBL/GenBank/DDBJ whole genome shotgun (WGS) entry which is preliminary data.</text>
</comment>
<dbReference type="Pfam" id="PF01032">
    <property type="entry name" value="FecCD"/>
    <property type="match status" value="1"/>
</dbReference>
<dbReference type="SUPFAM" id="SSF81345">
    <property type="entry name" value="ABC transporter involved in vitamin B12 uptake, BtuC"/>
    <property type="match status" value="1"/>
</dbReference>
<dbReference type="InterPro" id="IPR000522">
    <property type="entry name" value="ABC_transptr_permease_BtuC"/>
</dbReference>
<evidence type="ECO:0000256" key="5">
    <source>
        <dbReference type="ARBA" id="ARBA00022692"/>
    </source>
</evidence>
<dbReference type="Gene3D" id="1.10.3470.10">
    <property type="entry name" value="ABC transporter involved in vitamin B12 uptake, BtuC"/>
    <property type="match status" value="1"/>
</dbReference>
<keyword evidence="4" id="KW-1003">Cell membrane</keyword>
<feature type="transmembrane region" description="Helical" evidence="8">
    <location>
        <begin position="124"/>
        <end position="145"/>
    </location>
</feature>
<feature type="transmembrane region" description="Helical" evidence="8">
    <location>
        <begin position="280"/>
        <end position="301"/>
    </location>
</feature>
<dbReference type="OrthoDB" id="9055647at2"/>
<evidence type="ECO:0000256" key="3">
    <source>
        <dbReference type="ARBA" id="ARBA00022448"/>
    </source>
</evidence>
<reference evidence="9 10" key="1">
    <citation type="submission" date="2017-02" db="EMBL/GenBank/DDBJ databases">
        <title>Pseudoalteromonas ulvae TC14 Genome.</title>
        <authorList>
            <person name="Molmeret M."/>
        </authorList>
    </citation>
    <scope>NUCLEOTIDE SEQUENCE [LARGE SCALE GENOMIC DNA]</scope>
    <source>
        <strain evidence="9">TC14</strain>
    </source>
</reference>
<dbReference type="InterPro" id="IPR037294">
    <property type="entry name" value="ABC_BtuC-like"/>
</dbReference>
<evidence type="ECO:0000256" key="4">
    <source>
        <dbReference type="ARBA" id="ARBA00022475"/>
    </source>
</evidence>